<dbReference type="Proteomes" id="UP000619486">
    <property type="component" value="Unassembled WGS sequence"/>
</dbReference>
<dbReference type="RefSeq" id="WP_189203002.1">
    <property type="nucleotide sequence ID" value="NZ_BMQQ01000016.1"/>
</dbReference>
<dbReference type="AlphaFoldDB" id="A0A918LSJ5"/>
<accession>A0A918LSJ5</accession>
<dbReference type="EMBL" id="BMQQ01000016">
    <property type="protein sequence ID" value="GGT43317.1"/>
    <property type="molecule type" value="Genomic_DNA"/>
</dbReference>
<evidence type="ECO:0000313" key="1">
    <source>
        <dbReference type="EMBL" id="GGT43317.1"/>
    </source>
</evidence>
<keyword evidence="2" id="KW-1185">Reference proteome</keyword>
<comment type="caution">
    <text evidence="1">The sequence shown here is derived from an EMBL/GenBank/DDBJ whole genome shotgun (WGS) entry which is preliminary data.</text>
</comment>
<reference evidence="1" key="1">
    <citation type="journal article" date="2014" name="Int. J. Syst. Evol. Microbiol.">
        <title>Complete genome sequence of Corynebacterium casei LMG S-19264T (=DSM 44701T), isolated from a smear-ripened cheese.</title>
        <authorList>
            <consortium name="US DOE Joint Genome Institute (JGI-PGF)"/>
            <person name="Walter F."/>
            <person name="Albersmeier A."/>
            <person name="Kalinowski J."/>
            <person name="Ruckert C."/>
        </authorList>
    </citation>
    <scope>NUCLEOTIDE SEQUENCE</scope>
    <source>
        <strain evidence="1">JCM 3172</strain>
    </source>
</reference>
<evidence type="ECO:0000313" key="2">
    <source>
        <dbReference type="Proteomes" id="UP000619486"/>
    </source>
</evidence>
<sequence>MPNIIPRAESMQYDGTNALAVAEWIGATAHTVDEGVLTLTIPMWGEDMAFRLHPGWWLIRDRGVCGGSHSPEDYARIWRELPTV</sequence>
<gene>
    <name evidence="1" type="ORF">GCM10014713_41220</name>
</gene>
<name>A0A918LSJ5_9ACTN</name>
<organism evidence="1 2">
    <name type="scientific">Streptomyces purpureus</name>
    <dbReference type="NCBI Taxonomy" id="1951"/>
    <lineage>
        <taxon>Bacteria</taxon>
        <taxon>Bacillati</taxon>
        <taxon>Actinomycetota</taxon>
        <taxon>Actinomycetes</taxon>
        <taxon>Kitasatosporales</taxon>
        <taxon>Streptomycetaceae</taxon>
        <taxon>Streptomyces</taxon>
    </lineage>
</organism>
<proteinExistence type="predicted"/>
<reference evidence="1" key="2">
    <citation type="submission" date="2020-09" db="EMBL/GenBank/DDBJ databases">
        <authorList>
            <person name="Sun Q."/>
            <person name="Ohkuma M."/>
        </authorList>
    </citation>
    <scope>NUCLEOTIDE SEQUENCE</scope>
    <source>
        <strain evidence="1">JCM 3172</strain>
    </source>
</reference>
<protein>
    <submittedName>
        <fullName evidence="1">Uncharacterized protein</fullName>
    </submittedName>
</protein>